<name>A0A1Q9HM19_9VIBR</name>
<proteinExistence type="inferred from homology"/>
<keyword evidence="2 4" id="KW-0997">Cell inner membrane</keyword>
<dbReference type="STRING" id="1381081.BIY22_17335"/>
<reference evidence="7 8" key="1">
    <citation type="submission" date="2016-09" db="EMBL/GenBank/DDBJ databases">
        <title>Genomic Taxonomy of the Vibrionaceae.</title>
        <authorList>
            <person name="Gonzalez-Castillo A."/>
            <person name="Gomez-Gil B."/>
            <person name="Enciso-Ibarra K."/>
        </authorList>
    </citation>
    <scope>NUCLEOTIDE SEQUENCE [LARGE SCALE GENOMIC DNA]</scope>
    <source>
        <strain evidence="6 7">CAIM 1902</strain>
        <strain evidence="5 8">CAIM 703</strain>
    </source>
</reference>
<accession>A0A1Q9HM19</accession>
<dbReference type="GO" id="GO:0009898">
    <property type="term" value="C:cytoplasmic side of plasma membrane"/>
    <property type="evidence" value="ECO:0007669"/>
    <property type="project" value="InterPro"/>
</dbReference>
<dbReference type="Pfam" id="PF07348">
    <property type="entry name" value="Syd"/>
    <property type="match status" value="1"/>
</dbReference>
<evidence type="ECO:0000313" key="6">
    <source>
        <dbReference type="EMBL" id="OLQ94767.1"/>
    </source>
</evidence>
<evidence type="ECO:0000313" key="5">
    <source>
        <dbReference type="EMBL" id="OLQ91718.1"/>
    </source>
</evidence>
<comment type="function">
    <text evidence="4">Interacts with the SecY protein in vivo. May bind preferentially to an uncomplexed state of SecY, thus functioning either as a chelating agent for excess SecY in the cell or as a regulatory factor that negatively controls the translocase function.</text>
</comment>
<evidence type="ECO:0000256" key="4">
    <source>
        <dbReference type="HAMAP-Rule" id="MF_01104"/>
    </source>
</evidence>
<dbReference type="Proteomes" id="UP000186039">
    <property type="component" value="Unassembled WGS sequence"/>
</dbReference>
<dbReference type="Gene3D" id="3.40.1580.20">
    <property type="entry name" value="Syd protein"/>
    <property type="match status" value="1"/>
</dbReference>
<evidence type="ECO:0000256" key="3">
    <source>
        <dbReference type="ARBA" id="ARBA00023136"/>
    </source>
</evidence>
<sequence length="181" mass="20554">MADNALQALHEFSEKYRSQYQNKHGHLPVSEELADLVSPCVERKSAEGVEWQAYSREQFADFSNVENGIELVLHQDIKTFYGAQYSADMDATWNGNELSLLQVWNDDDFTRLQENILGHLVTQRRLKLKPTVFIAATDAELDVISICNLSGNVVLERLGTDKRDVLAESLAEFLRQLEPVV</sequence>
<comment type="caution">
    <text evidence="5">The sequence shown here is derived from an EMBL/GenBank/DDBJ whole genome shotgun (WGS) entry which is preliminary data.</text>
</comment>
<organism evidence="5 8">
    <name type="scientific">Vibrio panuliri</name>
    <dbReference type="NCBI Taxonomy" id="1381081"/>
    <lineage>
        <taxon>Bacteria</taxon>
        <taxon>Pseudomonadati</taxon>
        <taxon>Pseudomonadota</taxon>
        <taxon>Gammaproteobacteria</taxon>
        <taxon>Vibrionales</taxon>
        <taxon>Vibrionaceae</taxon>
        <taxon>Vibrio</taxon>
    </lineage>
</organism>
<dbReference type="HAMAP" id="MF_01104">
    <property type="entry name" value="Syd"/>
    <property type="match status" value="1"/>
</dbReference>
<dbReference type="InterPro" id="IPR038228">
    <property type="entry name" value="Syd_sf"/>
</dbReference>
<dbReference type="CDD" id="cd16323">
    <property type="entry name" value="Syd"/>
    <property type="match status" value="1"/>
</dbReference>
<dbReference type="EMBL" id="MJMJ01000007">
    <property type="protein sequence ID" value="OLQ91718.1"/>
    <property type="molecule type" value="Genomic_DNA"/>
</dbReference>
<keyword evidence="1 4" id="KW-1003">Cell membrane</keyword>
<dbReference type="RefSeq" id="WP_075706734.1">
    <property type="nucleotide sequence ID" value="NZ_AP019654.1"/>
</dbReference>
<evidence type="ECO:0000313" key="8">
    <source>
        <dbReference type="Proteomes" id="UP000186313"/>
    </source>
</evidence>
<gene>
    <name evidence="4" type="primary">syd</name>
    <name evidence="6" type="ORF">BIY20_00300</name>
    <name evidence="5" type="ORF">BIY22_17335</name>
</gene>
<evidence type="ECO:0000313" key="7">
    <source>
        <dbReference type="Proteomes" id="UP000186039"/>
    </source>
</evidence>
<dbReference type="AlphaFoldDB" id="A0A1Q9HM19"/>
<keyword evidence="3 4" id="KW-0472">Membrane</keyword>
<dbReference type="EMBL" id="MJMH01000111">
    <property type="protein sequence ID" value="OLQ94767.1"/>
    <property type="molecule type" value="Genomic_DNA"/>
</dbReference>
<dbReference type="Proteomes" id="UP000186313">
    <property type="component" value="Unassembled WGS sequence"/>
</dbReference>
<comment type="similarity">
    <text evidence="4">Belongs to the Syd family.</text>
</comment>
<dbReference type="NCBIfam" id="NF003439">
    <property type="entry name" value="PRK04968.1"/>
    <property type="match status" value="1"/>
</dbReference>
<keyword evidence="7" id="KW-1185">Reference proteome</keyword>
<comment type="subcellular location">
    <subcellularLocation>
        <location evidence="4">Cell inner membrane</location>
        <topology evidence="4">Peripheral membrane protein</topology>
        <orientation evidence="4">Cytoplasmic side</orientation>
    </subcellularLocation>
    <text evidence="4">Loosely associated with the cytoplasmic side of the inner membrane, probably via SecY.</text>
</comment>
<evidence type="ECO:0000256" key="2">
    <source>
        <dbReference type="ARBA" id="ARBA00022519"/>
    </source>
</evidence>
<dbReference type="InterPro" id="IPR009948">
    <property type="entry name" value="Syd"/>
</dbReference>
<protein>
    <recommendedName>
        <fullName evidence="4">Protein Syd</fullName>
    </recommendedName>
</protein>
<dbReference type="OrthoDB" id="5599437at2"/>
<evidence type="ECO:0000256" key="1">
    <source>
        <dbReference type="ARBA" id="ARBA00022475"/>
    </source>
</evidence>